<dbReference type="EMBL" id="SHDO01000057">
    <property type="protein sequence ID" value="MBX6983132.1"/>
    <property type="molecule type" value="Genomic_DNA"/>
</dbReference>
<dbReference type="AlphaFoldDB" id="A0AAP2NYQ4"/>
<dbReference type="Pfam" id="PF13392">
    <property type="entry name" value="HNH_3"/>
    <property type="match status" value="1"/>
</dbReference>
<dbReference type="SUPFAM" id="SSF54060">
    <property type="entry name" value="His-Me finger endonucleases"/>
    <property type="match status" value="1"/>
</dbReference>
<name>A0AAP2NYQ4_PRORE</name>
<protein>
    <submittedName>
        <fullName evidence="2">DUF1133 family protein</fullName>
    </submittedName>
</protein>
<comment type="caution">
    <text evidence="2">The sequence shown here is derived from an EMBL/GenBank/DDBJ whole genome shotgun (WGS) entry which is preliminary data.</text>
</comment>
<organism evidence="2 3">
    <name type="scientific">Providencia rettgeri</name>
    <dbReference type="NCBI Taxonomy" id="587"/>
    <lineage>
        <taxon>Bacteria</taxon>
        <taxon>Pseudomonadati</taxon>
        <taxon>Pseudomonadota</taxon>
        <taxon>Gammaproteobacteria</taxon>
        <taxon>Enterobacterales</taxon>
        <taxon>Morganellaceae</taxon>
        <taxon>Providencia</taxon>
    </lineage>
</organism>
<dbReference type="InterPro" id="IPR044925">
    <property type="entry name" value="His-Me_finger_sf"/>
</dbReference>
<gene>
    <name evidence="2" type="ORF">EX242_23110</name>
</gene>
<dbReference type="Proteomes" id="UP000824410">
    <property type="component" value="Unassembled WGS sequence"/>
</dbReference>
<evidence type="ECO:0000259" key="1">
    <source>
        <dbReference type="Pfam" id="PF13392"/>
    </source>
</evidence>
<feature type="domain" description="HNH nuclease" evidence="1">
    <location>
        <begin position="63"/>
        <end position="106"/>
    </location>
</feature>
<dbReference type="RefSeq" id="WP_131681016.1">
    <property type="nucleotide sequence ID" value="NZ_SHCZ01000028.1"/>
</dbReference>
<accession>A0AAP2NYQ4</accession>
<evidence type="ECO:0000313" key="2">
    <source>
        <dbReference type="EMBL" id="MBX6983132.1"/>
    </source>
</evidence>
<dbReference type="InterPro" id="IPR010557">
    <property type="entry name" value="DUF1133"/>
</dbReference>
<proteinExistence type="predicted"/>
<dbReference type="InterPro" id="IPR003615">
    <property type="entry name" value="HNH_nuc"/>
</dbReference>
<dbReference type="Gene3D" id="3.90.75.20">
    <property type="match status" value="1"/>
</dbReference>
<reference evidence="2" key="1">
    <citation type="submission" date="2019-02" db="EMBL/GenBank/DDBJ databases">
        <title>Genomic characterization of isolates from hospital effluents in KZN, South Africa.</title>
        <authorList>
            <person name="Ntshobeni N."/>
            <person name="Allam M."/>
            <person name="Ismail A."/>
            <person name="Amoako D."/>
            <person name="Essack S."/>
            <person name="Chenia H."/>
        </authorList>
    </citation>
    <scope>NUCLEOTIDE SEQUENCE</scope>
    <source>
        <strain evidence="2">AFE97_S1</strain>
    </source>
</reference>
<sequence length="377" mass="43109">MITYHYDKRILPDAHPELAMIREKVRYNPETGNFTSNIHKGVRVKGYMRDDGYIGVSVNSKKYAAHRLAWFYMHGVWPENDIDHINGNTSDNRLSNLRLATSAQNSWNRRIGKNNTSGARCISFERKTKRWRIQINRLGHKFYLGSFKDKNQAIREANYFLKLNDGEFFTCVTARHDLPQDQIALLALIKKQRDIDPTRGLEPHERVWISHILSGWGSWAYDGLEEKGKISPIGRFMESVSGRGAITADGITAIIEGLHSRGYTGNELIKKLSQIIANLKHRSVPKCSDDLGGYVDSMLIKVFGANSPLIRVAVNYYVYGHRIETIAQFLMKITSGALTMPQARDRVRWCIRIIEAKMHKAITTDLNNGKEIDDKFE</sequence>
<evidence type="ECO:0000313" key="3">
    <source>
        <dbReference type="Proteomes" id="UP000824410"/>
    </source>
</evidence>
<dbReference type="Pfam" id="PF06576">
    <property type="entry name" value="DUF1133"/>
    <property type="match status" value="1"/>
</dbReference>